<evidence type="ECO:0000313" key="2">
    <source>
        <dbReference type="EMBL" id="OIT34554.1"/>
    </source>
</evidence>
<protein>
    <submittedName>
        <fullName evidence="2">Uncharacterized protein</fullName>
    </submittedName>
</protein>
<reference evidence="2" key="1">
    <citation type="submission" date="2016-11" db="EMBL/GenBank/DDBJ databases">
        <title>The genome of Nicotiana attenuata.</title>
        <authorList>
            <person name="Xu S."/>
            <person name="Brockmoeller T."/>
            <person name="Gaquerel E."/>
            <person name="Navarro A."/>
            <person name="Kuhl H."/>
            <person name="Gase K."/>
            <person name="Ling Z."/>
            <person name="Zhou W."/>
            <person name="Kreitzer C."/>
            <person name="Stanke M."/>
            <person name="Tang H."/>
            <person name="Lyons E."/>
            <person name="Pandey P."/>
            <person name="Pandey S.P."/>
            <person name="Timmermann B."/>
            <person name="Baldwin I.T."/>
        </authorList>
    </citation>
    <scope>NUCLEOTIDE SEQUENCE [LARGE SCALE GENOMIC DNA]</scope>
    <source>
        <strain evidence="2">UT</strain>
    </source>
</reference>
<name>A0A314L0N6_NICAT</name>
<feature type="region of interest" description="Disordered" evidence="1">
    <location>
        <begin position="70"/>
        <end position="89"/>
    </location>
</feature>
<dbReference type="Proteomes" id="UP000187609">
    <property type="component" value="Unassembled WGS sequence"/>
</dbReference>
<organism evidence="2 3">
    <name type="scientific">Nicotiana attenuata</name>
    <name type="common">Coyote tobacco</name>
    <dbReference type="NCBI Taxonomy" id="49451"/>
    <lineage>
        <taxon>Eukaryota</taxon>
        <taxon>Viridiplantae</taxon>
        <taxon>Streptophyta</taxon>
        <taxon>Embryophyta</taxon>
        <taxon>Tracheophyta</taxon>
        <taxon>Spermatophyta</taxon>
        <taxon>Magnoliopsida</taxon>
        <taxon>eudicotyledons</taxon>
        <taxon>Gunneridae</taxon>
        <taxon>Pentapetalae</taxon>
        <taxon>asterids</taxon>
        <taxon>lamiids</taxon>
        <taxon>Solanales</taxon>
        <taxon>Solanaceae</taxon>
        <taxon>Nicotianoideae</taxon>
        <taxon>Nicotianeae</taxon>
        <taxon>Nicotiana</taxon>
    </lineage>
</organism>
<feature type="compositionally biased region" description="Basic and acidic residues" evidence="1">
    <location>
        <begin position="77"/>
        <end position="89"/>
    </location>
</feature>
<evidence type="ECO:0000313" key="3">
    <source>
        <dbReference type="Proteomes" id="UP000187609"/>
    </source>
</evidence>
<gene>
    <name evidence="2" type="ORF">A4A49_65452</name>
</gene>
<feature type="non-terminal residue" evidence="2">
    <location>
        <position position="1"/>
    </location>
</feature>
<dbReference type="EMBL" id="MJEQ01000694">
    <property type="protein sequence ID" value="OIT34554.1"/>
    <property type="molecule type" value="Genomic_DNA"/>
</dbReference>
<sequence length="165" mass="18309">VTETRRTVAEFVLLSENMADGYNKLWERPTKLEALVRNIPEGDKFQTLMTRLAYLEAKLATLSQENKKCENNNASEDMGKGKQEVGTSKSKEKGIKFSGRFIYDGPYRARDCPKKAVLNVITAANKRAVLEAMTGDKQTAGVNAIVADERRGQEVLLVNSLGLIN</sequence>
<comment type="caution">
    <text evidence="2">The sequence shown here is derived from an EMBL/GenBank/DDBJ whole genome shotgun (WGS) entry which is preliminary data.</text>
</comment>
<keyword evidence="3" id="KW-1185">Reference proteome</keyword>
<proteinExistence type="predicted"/>
<evidence type="ECO:0000256" key="1">
    <source>
        <dbReference type="SAM" id="MobiDB-lite"/>
    </source>
</evidence>
<dbReference type="Gramene" id="OIT34554">
    <property type="protein sequence ID" value="OIT34554"/>
    <property type="gene ID" value="A4A49_65452"/>
</dbReference>
<dbReference type="AlphaFoldDB" id="A0A314L0N6"/>
<accession>A0A314L0N6</accession>